<sequence>MESLFVLAKKKFQNIDMVVNNAGHSSSADWERTVAVNCQGIVLGTLLGFKYLGADGGGKGGTIVNISSVSGLAPCHANPVFSASKHFTIGFSRSVGTEYFFKRTNVKVLTLCPGITHTEHHVRNVEGLPEFPDLGKELKKLLECNRSKQSPEDVATALMQILEDGENGSVWVAEAKEVYKCVLPDRCTFVPPKKDPCKKAEPPKQEPLKQDPCKKAEAPKK</sequence>
<keyword evidence="6" id="KW-1185">Reference proteome</keyword>
<evidence type="ECO:0000313" key="5">
    <source>
        <dbReference type="EMBL" id="VEN53848.1"/>
    </source>
</evidence>
<accession>A0A653D130</accession>
<dbReference type="InterPro" id="IPR036291">
    <property type="entry name" value="NAD(P)-bd_dom_sf"/>
</dbReference>
<dbReference type="OrthoDB" id="417891at2759"/>
<proteinExistence type="inferred from homology"/>
<gene>
    <name evidence="5" type="ORF">CALMAC_LOCUS13522</name>
</gene>
<dbReference type="PRINTS" id="PR00080">
    <property type="entry name" value="SDRFAMILY"/>
</dbReference>
<dbReference type="EMBL" id="CAACVG010009677">
    <property type="protein sequence ID" value="VEN53848.1"/>
    <property type="molecule type" value="Genomic_DNA"/>
</dbReference>
<comment type="similarity">
    <text evidence="1 3">Belongs to the short-chain dehydrogenases/reductases (SDR) family.</text>
</comment>
<dbReference type="Gene3D" id="3.40.50.720">
    <property type="entry name" value="NAD(P)-binding Rossmann-like Domain"/>
    <property type="match status" value="1"/>
</dbReference>
<dbReference type="Pfam" id="PF00106">
    <property type="entry name" value="adh_short"/>
    <property type="match status" value="1"/>
</dbReference>
<evidence type="ECO:0000256" key="3">
    <source>
        <dbReference type="RuleBase" id="RU000363"/>
    </source>
</evidence>
<dbReference type="GO" id="GO:0005737">
    <property type="term" value="C:cytoplasm"/>
    <property type="evidence" value="ECO:0007669"/>
    <property type="project" value="TreeGrafter"/>
</dbReference>
<evidence type="ECO:0000313" key="6">
    <source>
        <dbReference type="Proteomes" id="UP000410492"/>
    </source>
</evidence>
<feature type="region of interest" description="Disordered" evidence="4">
    <location>
        <begin position="191"/>
        <end position="221"/>
    </location>
</feature>
<dbReference type="PANTHER" id="PTHR44229:SF8">
    <property type="entry name" value="ALCOHOL DEHYDROGENASE-RELATED"/>
    <property type="match status" value="1"/>
</dbReference>
<reference evidence="5 6" key="1">
    <citation type="submission" date="2019-01" db="EMBL/GenBank/DDBJ databases">
        <authorList>
            <person name="Sayadi A."/>
        </authorList>
    </citation>
    <scope>NUCLEOTIDE SEQUENCE [LARGE SCALE GENOMIC DNA]</scope>
</reference>
<dbReference type="GO" id="GO:0016616">
    <property type="term" value="F:oxidoreductase activity, acting on the CH-OH group of donors, NAD or NADP as acceptor"/>
    <property type="evidence" value="ECO:0007669"/>
    <property type="project" value="TreeGrafter"/>
</dbReference>
<feature type="compositionally biased region" description="Basic and acidic residues" evidence="4">
    <location>
        <begin position="192"/>
        <end position="221"/>
    </location>
</feature>
<dbReference type="PANTHER" id="PTHR44229">
    <property type="entry name" value="15-HYDROXYPROSTAGLANDIN DEHYDROGENASE [NAD(+)]"/>
    <property type="match status" value="1"/>
</dbReference>
<dbReference type="SUPFAM" id="SSF51735">
    <property type="entry name" value="NAD(P)-binding Rossmann-fold domains"/>
    <property type="match status" value="1"/>
</dbReference>
<dbReference type="PRINTS" id="PR01167">
    <property type="entry name" value="INSADHFAMILY"/>
</dbReference>
<dbReference type="InterPro" id="IPR002347">
    <property type="entry name" value="SDR_fam"/>
</dbReference>
<evidence type="ECO:0000256" key="4">
    <source>
        <dbReference type="SAM" id="MobiDB-lite"/>
    </source>
</evidence>
<dbReference type="AlphaFoldDB" id="A0A653D130"/>
<evidence type="ECO:0000256" key="1">
    <source>
        <dbReference type="ARBA" id="ARBA00006484"/>
    </source>
</evidence>
<evidence type="ECO:0008006" key="7">
    <source>
        <dbReference type="Google" id="ProtNLM"/>
    </source>
</evidence>
<protein>
    <recommendedName>
        <fullName evidence="7">Alcohol dehydrogenase</fullName>
    </recommendedName>
</protein>
<organism evidence="5 6">
    <name type="scientific">Callosobruchus maculatus</name>
    <name type="common">Southern cowpea weevil</name>
    <name type="synonym">Pulse bruchid</name>
    <dbReference type="NCBI Taxonomy" id="64391"/>
    <lineage>
        <taxon>Eukaryota</taxon>
        <taxon>Metazoa</taxon>
        <taxon>Ecdysozoa</taxon>
        <taxon>Arthropoda</taxon>
        <taxon>Hexapoda</taxon>
        <taxon>Insecta</taxon>
        <taxon>Pterygota</taxon>
        <taxon>Neoptera</taxon>
        <taxon>Endopterygota</taxon>
        <taxon>Coleoptera</taxon>
        <taxon>Polyphaga</taxon>
        <taxon>Cucujiformia</taxon>
        <taxon>Chrysomeloidea</taxon>
        <taxon>Chrysomelidae</taxon>
        <taxon>Bruchinae</taxon>
        <taxon>Bruchini</taxon>
        <taxon>Callosobruchus</taxon>
    </lineage>
</organism>
<evidence type="ECO:0000256" key="2">
    <source>
        <dbReference type="ARBA" id="ARBA00023002"/>
    </source>
</evidence>
<name>A0A653D130_CALMS</name>
<dbReference type="Proteomes" id="UP000410492">
    <property type="component" value="Unassembled WGS sequence"/>
</dbReference>
<keyword evidence="2" id="KW-0560">Oxidoreductase</keyword>